<evidence type="ECO:0000256" key="4">
    <source>
        <dbReference type="PROSITE-ProRule" id="PRU00146"/>
    </source>
</evidence>
<dbReference type="InterPro" id="IPR001965">
    <property type="entry name" value="Znf_PHD"/>
</dbReference>
<dbReference type="SUPFAM" id="SSF57903">
    <property type="entry name" value="FYVE/PHD zinc finger"/>
    <property type="match status" value="1"/>
</dbReference>
<dbReference type="PROSITE" id="PS50016">
    <property type="entry name" value="ZF_PHD_2"/>
    <property type="match status" value="1"/>
</dbReference>
<dbReference type="Proteomes" id="UP000683360">
    <property type="component" value="Unassembled WGS sequence"/>
</dbReference>
<organism evidence="6 7">
    <name type="scientific">Mytilus edulis</name>
    <name type="common">Blue mussel</name>
    <dbReference type="NCBI Taxonomy" id="6550"/>
    <lineage>
        <taxon>Eukaryota</taxon>
        <taxon>Metazoa</taxon>
        <taxon>Spiralia</taxon>
        <taxon>Lophotrochozoa</taxon>
        <taxon>Mollusca</taxon>
        <taxon>Bivalvia</taxon>
        <taxon>Autobranchia</taxon>
        <taxon>Pteriomorphia</taxon>
        <taxon>Mytilida</taxon>
        <taxon>Mytiloidea</taxon>
        <taxon>Mytilidae</taxon>
        <taxon>Mytilinae</taxon>
        <taxon>Mytilus</taxon>
    </lineage>
</organism>
<dbReference type="InterPro" id="IPR011011">
    <property type="entry name" value="Znf_FYVE_PHD"/>
</dbReference>
<dbReference type="Gene3D" id="3.60.10.10">
    <property type="entry name" value="Endonuclease/exonuclease/phosphatase"/>
    <property type="match status" value="1"/>
</dbReference>
<dbReference type="PROSITE" id="PS01359">
    <property type="entry name" value="ZF_PHD_1"/>
    <property type="match status" value="1"/>
</dbReference>
<protein>
    <recommendedName>
        <fullName evidence="5">PHD-type domain-containing protein</fullName>
    </recommendedName>
</protein>
<dbReference type="OrthoDB" id="6142893at2759"/>
<evidence type="ECO:0000259" key="5">
    <source>
        <dbReference type="PROSITE" id="PS50016"/>
    </source>
</evidence>
<feature type="domain" description="PHD-type" evidence="5">
    <location>
        <begin position="18"/>
        <end position="74"/>
    </location>
</feature>
<keyword evidence="3" id="KW-0862">Zinc</keyword>
<evidence type="ECO:0000256" key="2">
    <source>
        <dbReference type="ARBA" id="ARBA00022771"/>
    </source>
</evidence>
<comment type="caution">
    <text evidence="6">The sequence shown here is derived from an EMBL/GenBank/DDBJ whole genome shotgun (WGS) entry which is preliminary data.</text>
</comment>
<evidence type="ECO:0000256" key="3">
    <source>
        <dbReference type="ARBA" id="ARBA00022833"/>
    </source>
</evidence>
<keyword evidence="2 4" id="KW-0863">Zinc-finger</keyword>
<evidence type="ECO:0000313" key="7">
    <source>
        <dbReference type="Proteomes" id="UP000683360"/>
    </source>
</evidence>
<dbReference type="InterPro" id="IPR013083">
    <property type="entry name" value="Znf_RING/FYVE/PHD"/>
</dbReference>
<dbReference type="GO" id="GO:0007508">
    <property type="term" value="P:larval heart development"/>
    <property type="evidence" value="ECO:0007669"/>
    <property type="project" value="TreeGrafter"/>
</dbReference>
<dbReference type="InterPro" id="IPR019787">
    <property type="entry name" value="Znf_PHD-finger"/>
</dbReference>
<dbReference type="PANTHER" id="PTHR33395:SF22">
    <property type="entry name" value="REVERSE TRANSCRIPTASE DOMAIN-CONTAINING PROTEIN"/>
    <property type="match status" value="1"/>
</dbReference>
<dbReference type="GO" id="GO:0031012">
    <property type="term" value="C:extracellular matrix"/>
    <property type="evidence" value="ECO:0007669"/>
    <property type="project" value="TreeGrafter"/>
</dbReference>
<sequence length="457" mass="52278">MIILIISGDISLNPGPVKNPCGLCHRPVAKNHRAIYCESCYCWWHIKCANITPTDYKMWGNTDDPWVCPECNSFHFSDSFFNNSYEINSNEENSFSSLSSSLIYQNDTSASDESPSESDVFDQLRELKKRHLMQFTCAYLNINSLRHKFCLIEDLLSSSLVEMLFIAETKIDSSFPDAQFRVNDYHFWRADRNQNGGGLVAYARSDLVCDRKCNLEFNSVESICVDLFVNNRKWLITGLYRPPSMSNSEFSKDFIDTFDKASTKYDNILMLGDLNYDMLVNEKSNTLKDACDVCDLTNLVHEPTCHTKGNNPSLIDVVLTNKSSLCMNIRNFNTGISDVHNMISVQIKGQISNKTTEMPLYVIMIEDRVKLQQFAYLTLKEKPVLQHLIKCFQKHNPDSSGIKVVMADKDIVERDDFKEEFPDASLLICKFHVLNGCLRENHAKSKKNYERGCGVFS</sequence>
<dbReference type="PANTHER" id="PTHR33395">
    <property type="entry name" value="TRANSCRIPTASE, PUTATIVE-RELATED-RELATED"/>
    <property type="match status" value="1"/>
</dbReference>
<dbReference type="Gene3D" id="3.30.40.10">
    <property type="entry name" value="Zinc/RING finger domain, C3HC4 (zinc finger)"/>
    <property type="match status" value="1"/>
</dbReference>
<dbReference type="InterPro" id="IPR019786">
    <property type="entry name" value="Zinc_finger_PHD-type_CS"/>
</dbReference>
<dbReference type="Pfam" id="PF21056">
    <property type="entry name" value="ZSWIM1-3_RNaseH-like"/>
    <property type="match status" value="1"/>
</dbReference>
<dbReference type="AlphaFoldDB" id="A0A8S3U519"/>
<keyword evidence="1" id="KW-0479">Metal-binding</keyword>
<reference evidence="6" key="1">
    <citation type="submission" date="2021-03" db="EMBL/GenBank/DDBJ databases">
        <authorList>
            <person name="Bekaert M."/>
        </authorList>
    </citation>
    <scope>NUCLEOTIDE SEQUENCE</scope>
</reference>
<evidence type="ECO:0000313" key="6">
    <source>
        <dbReference type="EMBL" id="CAG2240648.1"/>
    </source>
</evidence>
<dbReference type="SUPFAM" id="SSF56219">
    <property type="entry name" value="DNase I-like"/>
    <property type="match status" value="1"/>
</dbReference>
<dbReference type="EMBL" id="CAJPWZ010002569">
    <property type="protein sequence ID" value="CAG2240648.1"/>
    <property type="molecule type" value="Genomic_DNA"/>
</dbReference>
<accession>A0A8S3U519</accession>
<evidence type="ECO:0000256" key="1">
    <source>
        <dbReference type="ARBA" id="ARBA00022723"/>
    </source>
</evidence>
<gene>
    <name evidence="6" type="ORF">MEDL_52940</name>
</gene>
<keyword evidence="7" id="KW-1185">Reference proteome</keyword>
<dbReference type="GO" id="GO:0008270">
    <property type="term" value="F:zinc ion binding"/>
    <property type="evidence" value="ECO:0007669"/>
    <property type="project" value="UniProtKB-KW"/>
</dbReference>
<dbReference type="InterPro" id="IPR048324">
    <property type="entry name" value="ZSWIM1-3_RNaseH-like"/>
</dbReference>
<proteinExistence type="predicted"/>
<dbReference type="SMART" id="SM00249">
    <property type="entry name" value="PHD"/>
    <property type="match status" value="1"/>
</dbReference>
<dbReference type="InterPro" id="IPR036691">
    <property type="entry name" value="Endo/exonu/phosph_ase_sf"/>
</dbReference>
<name>A0A8S3U519_MYTED</name>
<dbReference type="GO" id="GO:0061343">
    <property type="term" value="P:cell adhesion involved in heart morphogenesis"/>
    <property type="evidence" value="ECO:0007669"/>
    <property type="project" value="TreeGrafter"/>
</dbReference>